<protein>
    <submittedName>
        <fullName evidence="1">Uncharacterized protein</fullName>
    </submittedName>
</protein>
<keyword evidence="2" id="KW-1185">Reference proteome</keyword>
<name>A0AAX4Q3Z9_9CAUD</name>
<gene>
    <name evidence="1" type="ORF">U7154_000060</name>
</gene>
<evidence type="ECO:0000313" key="2">
    <source>
        <dbReference type="Proteomes" id="UP001437386"/>
    </source>
</evidence>
<accession>A0AAX4Q3Z9</accession>
<reference evidence="1 2" key="1">
    <citation type="submission" date="2024-04" db="EMBL/GenBank/DDBJ databases">
        <authorList>
            <person name="Wojcicki M."/>
            <person name="Srednicka P."/>
            <person name="Shymialevich D."/>
            <person name="Sokolowska B."/>
        </authorList>
    </citation>
    <scope>NUCLEOTIDE SEQUENCE [LARGE SCALE GENOMIC DNA]</scope>
</reference>
<proteinExistence type="predicted"/>
<organism evidence="1 2">
    <name type="scientific">Enterobacter phage KKP_3711</name>
    <dbReference type="NCBI Taxonomy" id="3109398"/>
    <lineage>
        <taxon>Viruses</taxon>
        <taxon>Duplodnaviria</taxon>
        <taxon>Heunggongvirae</taxon>
        <taxon>Uroviricota</taxon>
        <taxon>Caudoviricetes</taxon>
        <taxon>Demerecviridae</taxon>
        <taxon>Markadamsvirinae</taxon>
    </lineage>
</organism>
<sequence>MEIISIIAIVIALTAIVMAIVKTRKAKEAIESNSAELAVLQSRDIGTKQLLEDPYIPADTKLIKLKNLHGVA</sequence>
<evidence type="ECO:0000313" key="1">
    <source>
        <dbReference type="EMBL" id="XAG95827.1"/>
    </source>
</evidence>
<dbReference type="Proteomes" id="UP001437386">
    <property type="component" value="Segment"/>
</dbReference>
<dbReference type="EMBL" id="PP579741">
    <property type="protein sequence ID" value="XAG95827.1"/>
    <property type="molecule type" value="Genomic_DNA"/>
</dbReference>